<name>A0AAN7ZZP6_9PEZI</name>
<dbReference type="InterPro" id="IPR001138">
    <property type="entry name" value="Zn2Cys6_DnaBD"/>
</dbReference>
<dbReference type="GO" id="GO:0008270">
    <property type="term" value="F:zinc ion binding"/>
    <property type="evidence" value="ECO:0007669"/>
    <property type="project" value="InterPro"/>
</dbReference>
<evidence type="ECO:0008006" key="4">
    <source>
        <dbReference type="Google" id="ProtNLM"/>
    </source>
</evidence>
<dbReference type="Proteomes" id="UP001310594">
    <property type="component" value="Unassembled WGS sequence"/>
</dbReference>
<dbReference type="AlphaFoldDB" id="A0AAN7ZZP6"/>
<dbReference type="EMBL" id="JAVRQU010000022">
    <property type="protein sequence ID" value="KAK5691181.1"/>
    <property type="molecule type" value="Genomic_DNA"/>
</dbReference>
<protein>
    <recommendedName>
        <fullName evidence="4">Zn(2)-C6 fungal-type domain-containing protein</fullName>
    </recommendedName>
</protein>
<comment type="caution">
    <text evidence="2">The sequence shown here is derived from an EMBL/GenBank/DDBJ whole genome shotgun (WGS) entry which is preliminary data.</text>
</comment>
<reference evidence="2" key="1">
    <citation type="submission" date="2023-08" db="EMBL/GenBank/DDBJ databases">
        <title>Black Yeasts Isolated from many extreme environments.</title>
        <authorList>
            <person name="Coleine C."/>
            <person name="Stajich J.E."/>
            <person name="Selbmann L."/>
        </authorList>
    </citation>
    <scope>NUCLEOTIDE SEQUENCE</scope>
    <source>
        <strain evidence="2">CCFEE 5810</strain>
    </source>
</reference>
<sequence>MGRKPNPLILEFFERGCKLEDSSNRYAHTCRRCSEYFPKGRVEALLGHIIRHCQNVTQLDRETVFFYMQQPARTNTNSLVQSEQQISPLGQTSMVAAASPAYANDQFHAPEMLVQQQSALDTLAEVSRRHLDYTAFPRQMYPYQPQHGDMEGGRVLENLGRAPENQANVTHPQYHAMNIPQTEQPFELPVPDMDSSRGAADLEQMNAGASVGSLDPQLGQGEIIHHLGGPTNEISAEELMSWNPTNQSGQQSFGAISAPSIEPMPGFGLLSRKQTTRARGRFSDTRRKEVQETRKRGACIRCRMLKKPCSEGDPCNTCANVESARLWKGKCLRSRLADEFNLWSSSLFHSKARIEVPAAVQGMYQLPLEGCIEARFFDGTDLCMSFAAKQHSITPHNMTPRGTATHAAEDCIWLLDEGDSICDKIEAYVDRIVDVSTNNETSVFLQTTVKKAHEMMQQELDDVRAEATSQEGSRSCYNLQGRLVKDTLELWVATNILTSPDTTVLELQYTPTTAPQHLPQAVRRTQGIDPTSPTYRFIRSQMLAAVESRCSRLAKSIINELERRVLQRQQASRFATFISAVLLLSAVERMTGLYRSFDDDGQFVPNHGFTSWPLDFPPNSFWQQGDNFADLLIMLLRMRALPPKTIENPDGLLVVFQDRSLSVRINGVPVEHVEKQSNLAAAWLDPLQLRVDDLQVKRDSAVPDHTAEVGAWDMRFLSKLLLPEKGR</sequence>
<gene>
    <name evidence="2" type="ORF">LTR97_011833</name>
</gene>
<evidence type="ECO:0000313" key="2">
    <source>
        <dbReference type="EMBL" id="KAK5691181.1"/>
    </source>
</evidence>
<dbReference type="PANTHER" id="PTHR35392">
    <property type="entry name" value="ZN(II)2CYS6 TRANSCRIPTION FACTOR (EUROFUNG)-RELATED-RELATED"/>
    <property type="match status" value="1"/>
</dbReference>
<dbReference type="PANTHER" id="PTHR35392:SF2">
    <property type="entry name" value="ZN(II)2CYS6 TRANSCRIPTION FACTOR (EUROFUNG)"/>
    <property type="match status" value="1"/>
</dbReference>
<evidence type="ECO:0000256" key="1">
    <source>
        <dbReference type="ARBA" id="ARBA00023242"/>
    </source>
</evidence>
<keyword evidence="1" id="KW-0539">Nucleus</keyword>
<dbReference type="CDD" id="cd00067">
    <property type="entry name" value="GAL4"/>
    <property type="match status" value="1"/>
</dbReference>
<proteinExistence type="predicted"/>
<evidence type="ECO:0000313" key="3">
    <source>
        <dbReference type="Proteomes" id="UP001310594"/>
    </source>
</evidence>
<organism evidence="2 3">
    <name type="scientific">Elasticomyces elasticus</name>
    <dbReference type="NCBI Taxonomy" id="574655"/>
    <lineage>
        <taxon>Eukaryota</taxon>
        <taxon>Fungi</taxon>
        <taxon>Dikarya</taxon>
        <taxon>Ascomycota</taxon>
        <taxon>Pezizomycotina</taxon>
        <taxon>Dothideomycetes</taxon>
        <taxon>Dothideomycetidae</taxon>
        <taxon>Mycosphaerellales</taxon>
        <taxon>Teratosphaeriaceae</taxon>
        <taxon>Elasticomyces</taxon>
    </lineage>
</organism>
<accession>A0AAN7ZZP6</accession>
<dbReference type="GO" id="GO:0000981">
    <property type="term" value="F:DNA-binding transcription factor activity, RNA polymerase II-specific"/>
    <property type="evidence" value="ECO:0007669"/>
    <property type="project" value="InterPro"/>
</dbReference>
<dbReference type="InterPro" id="IPR052973">
    <property type="entry name" value="Fungal_sec-metab_reg_TF"/>
</dbReference>